<dbReference type="PROSITE" id="PS00491">
    <property type="entry name" value="PROLINE_PEPTIDASE"/>
    <property type="match status" value="1"/>
</dbReference>
<evidence type="ECO:0000313" key="8">
    <source>
        <dbReference type="EMBL" id="GIO39972.1"/>
    </source>
</evidence>
<dbReference type="GO" id="GO:0046872">
    <property type="term" value="F:metal ion binding"/>
    <property type="evidence" value="ECO:0007669"/>
    <property type="project" value="UniProtKB-KW"/>
</dbReference>
<keyword evidence="3" id="KW-0479">Metal-binding</keyword>
<evidence type="ECO:0000256" key="1">
    <source>
        <dbReference type="ARBA" id="ARBA00001936"/>
    </source>
</evidence>
<dbReference type="RefSeq" id="WP_212943821.1">
    <property type="nucleotide sequence ID" value="NZ_BORR01000030.1"/>
</dbReference>
<evidence type="ECO:0000313" key="9">
    <source>
        <dbReference type="Proteomes" id="UP000681162"/>
    </source>
</evidence>
<dbReference type="GO" id="GO:0008235">
    <property type="term" value="F:metalloexopeptidase activity"/>
    <property type="evidence" value="ECO:0007669"/>
    <property type="project" value="UniProtKB-ARBA"/>
</dbReference>
<dbReference type="Pfam" id="PF01321">
    <property type="entry name" value="Creatinase_N"/>
    <property type="match status" value="1"/>
</dbReference>
<evidence type="ECO:0000256" key="5">
    <source>
        <dbReference type="ARBA" id="ARBA00023211"/>
    </source>
</evidence>
<dbReference type="InterPro" id="IPR036005">
    <property type="entry name" value="Creatinase/aminopeptidase-like"/>
</dbReference>
<evidence type="ECO:0000256" key="4">
    <source>
        <dbReference type="ARBA" id="ARBA00022801"/>
    </source>
</evidence>
<dbReference type="InterPro" id="IPR000587">
    <property type="entry name" value="Creatinase_N"/>
</dbReference>
<reference evidence="8 9" key="1">
    <citation type="submission" date="2021-03" db="EMBL/GenBank/DDBJ databases">
        <title>Antimicrobial resistance genes in bacteria isolated from Japanese honey, and their potential for conferring macrolide and lincosamide resistance in the American foulbrood pathogen Paenibacillus larvae.</title>
        <authorList>
            <person name="Okamoto M."/>
            <person name="Kumagai M."/>
            <person name="Kanamori H."/>
            <person name="Takamatsu D."/>
        </authorList>
    </citation>
    <scope>NUCLEOTIDE SEQUENCE [LARGE SCALE GENOMIC DNA]</scope>
    <source>
        <strain evidence="8 9">J41TS12</strain>
    </source>
</reference>
<dbReference type="FunFam" id="3.90.230.10:FF:000014">
    <property type="entry name" value="Aminopeptidase P family protein"/>
    <property type="match status" value="1"/>
</dbReference>
<name>A0A920CKG6_9BACL</name>
<evidence type="ECO:0000259" key="6">
    <source>
        <dbReference type="Pfam" id="PF00557"/>
    </source>
</evidence>
<dbReference type="GO" id="GO:0004177">
    <property type="term" value="F:aminopeptidase activity"/>
    <property type="evidence" value="ECO:0007669"/>
    <property type="project" value="UniProtKB-ARBA"/>
</dbReference>
<comment type="cofactor">
    <cofactor evidence="1">
        <name>Mn(2+)</name>
        <dbReference type="ChEBI" id="CHEBI:29035"/>
    </cofactor>
</comment>
<keyword evidence="5" id="KW-0464">Manganese</keyword>
<organism evidence="8 9">
    <name type="scientific">Paenibacillus antibioticophila</name>
    <dbReference type="NCBI Taxonomy" id="1274374"/>
    <lineage>
        <taxon>Bacteria</taxon>
        <taxon>Bacillati</taxon>
        <taxon>Bacillota</taxon>
        <taxon>Bacilli</taxon>
        <taxon>Bacillales</taxon>
        <taxon>Paenibacillaceae</taxon>
        <taxon>Paenibacillus</taxon>
    </lineage>
</organism>
<dbReference type="InterPro" id="IPR001714">
    <property type="entry name" value="Pept_M24_MAP"/>
</dbReference>
<dbReference type="SUPFAM" id="SSF55920">
    <property type="entry name" value="Creatinase/aminopeptidase"/>
    <property type="match status" value="1"/>
</dbReference>
<evidence type="ECO:0000256" key="3">
    <source>
        <dbReference type="ARBA" id="ARBA00022723"/>
    </source>
</evidence>
<dbReference type="Gene3D" id="3.40.350.10">
    <property type="entry name" value="Creatinase/prolidase N-terminal domain"/>
    <property type="match status" value="1"/>
</dbReference>
<protein>
    <submittedName>
        <fullName evidence="8">Dipeptidase</fullName>
    </submittedName>
</protein>
<sequence length="363" mass="40214">MDQRWIELEQQMHRQGMDTLLITDPKHVYYLTGFLSNPHERFLGLLLKAGSEPVLFAPALDGEAAKAAIGSMELITHQDTEDPYRLLRQRLGSDRPLGTFGLEKEYVTLDRYERLQEALQFSASADIGPSLREMRIRKSPEEIKRMRHAVKLIEQVLELSLKQIKEGVTENELVAEVEYQIRKLGADGPSFDSMVLFGEKTALPHGVPGERKLQSGDMIMFDIGVYANGYASDITRTFGFGGLSAEQITIYETVLAANEAAIAAIKPGVTFGSIDKAARDVIEAAGYGPYFNHRLGHGLGIDVHEFPSVHGQNELLLREGNVFTVEPGIYVPGVAGVRIEDDVTVTDSGVDVLTTFPKHLQYV</sequence>
<gene>
    <name evidence="8" type="ORF">J41TS12_48330</name>
</gene>
<dbReference type="Gene3D" id="3.90.230.10">
    <property type="entry name" value="Creatinase/methionine aminopeptidase superfamily"/>
    <property type="match status" value="1"/>
</dbReference>
<keyword evidence="9" id="KW-1185">Reference proteome</keyword>
<dbReference type="PANTHER" id="PTHR46112">
    <property type="entry name" value="AMINOPEPTIDASE"/>
    <property type="match status" value="1"/>
</dbReference>
<dbReference type="EMBL" id="BORR01000030">
    <property type="protein sequence ID" value="GIO39972.1"/>
    <property type="molecule type" value="Genomic_DNA"/>
</dbReference>
<dbReference type="InterPro" id="IPR050659">
    <property type="entry name" value="Peptidase_M24B"/>
</dbReference>
<evidence type="ECO:0000259" key="7">
    <source>
        <dbReference type="Pfam" id="PF01321"/>
    </source>
</evidence>
<dbReference type="InterPro" id="IPR001131">
    <property type="entry name" value="Peptidase_M24B_aminopep-P_CS"/>
</dbReference>
<comment type="similarity">
    <text evidence="2">Belongs to the peptidase M24B family.</text>
</comment>
<evidence type="ECO:0000256" key="2">
    <source>
        <dbReference type="ARBA" id="ARBA00008766"/>
    </source>
</evidence>
<comment type="caution">
    <text evidence="8">The sequence shown here is derived from an EMBL/GenBank/DDBJ whole genome shotgun (WGS) entry which is preliminary data.</text>
</comment>
<dbReference type="Proteomes" id="UP000681162">
    <property type="component" value="Unassembled WGS sequence"/>
</dbReference>
<dbReference type="AlphaFoldDB" id="A0A920CKG6"/>
<dbReference type="PANTHER" id="PTHR46112:SF10">
    <property type="entry name" value="DIPEPTIDASE YKVY-RELATED"/>
    <property type="match status" value="1"/>
</dbReference>
<feature type="domain" description="Creatinase N-terminal" evidence="7">
    <location>
        <begin position="7"/>
        <end position="136"/>
    </location>
</feature>
<dbReference type="CDD" id="cd01092">
    <property type="entry name" value="APP-like"/>
    <property type="match status" value="1"/>
</dbReference>
<dbReference type="PRINTS" id="PR00599">
    <property type="entry name" value="MAPEPTIDASE"/>
</dbReference>
<accession>A0A920CKG6</accession>
<proteinExistence type="inferred from homology"/>
<dbReference type="InterPro" id="IPR029149">
    <property type="entry name" value="Creatin/AminoP/Spt16_N"/>
</dbReference>
<dbReference type="Pfam" id="PF00557">
    <property type="entry name" value="Peptidase_M24"/>
    <property type="match status" value="1"/>
</dbReference>
<feature type="domain" description="Peptidase M24" evidence="6">
    <location>
        <begin position="145"/>
        <end position="347"/>
    </location>
</feature>
<keyword evidence="4" id="KW-0378">Hydrolase</keyword>
<dbReference type="SUPFAM" id="SSF53092">
    <property type="entry name" value="Creatinase/prolidase N-terminal domain"/>
    <property type="match status" value="1"/>
</dbReference>
<dbReference type="InterPro" id="IPR000994">
    <property type="entry name" value="Pept_M24"/>
</dbReference>